<organism evidence="7 8">
    <name type="scientific">Pseudomonas guineae</name>
    <dbReference type="NCBI Taxonomy" id="425504"/>
    <lineage>
        <taxon>Bacteria</taxon>
        <taxon>Pseudomonadati</taxon>
        <taxon>Pseudomonadota</taxon>
        <taxon>Gammaproteobacteria</taxon>
        <taxon>Pseudomonadales</taxon>
        <taxon>Pseudomonadaceae</taxon>
        <taxon>Pseudomonas</taxon>
    </lineage>
</organism>
<keyword evidence="7" id="KW-0966">Cell projection</keyword>
<evidence type="ECO:0000256" key="1">
    <source>
        <dbReference type="ARBA" id="ARBA00004365"/>
    </source>
</evidence>
<proteinExistence type="inferred from homology"/>
<keyword evidence="5" id="KW-0975">Bacterial flagellum</keyword>
<evidence type="ECO:0000313" key="7">
    <source>
        <dbReference type="EMBL" id="SFH80183.1"/>
    </source>
</evidence>
<name>A0A1I3D0E7_9PSED</name>
<dbReference type="GO" id="GO:0005576">
    <property type="term" value="C:extracellular region"/>
    <property type="evidence" value="ECO:0007669"/>
    <property type="project" value="UniProtKB-SubCell"/>
</dbReference>
<dbReference type="SUPFAM" id="SSF64518">
    <property type="entry name" value="Phase 1 flagellin"/>
    <property type="match status" value="1"/>
</dbReference>
<dbReference type="NCBIfam" id="TIGR02550">
    <property type="entry name" value="flagell_flgL"/>
    <property type="match status" value="1"/>
</dbReference>
<dbReference type="STRING" id="425504.SAMN05216206_0312"/>
<keyword evidence="7" id="KW-0969">Cilium</keyword>
<dbReference type="Proteomes" id="UP000243606">
    <property type="component" value="Unassembled WGS sequence"/>
</dbReference>
<comment type="subcellular location">
    <subcellularLocation>
        <location evidence="1">Bacterial flagellum</location>
    </subcellularLocation>
    <subcellularLocation>
        <location evidence="2">Secreted</location>
    </subcellularLocation>
</comment>
<accession>A0A1I3D0E7</accession>
<dbReference type="Pfam" id="PF00669">
    <property type="entry name" value="Flagellin_N"/>
    <property type="match status" value="1"/>
</dbReference>
<dbReference type="GO" id="GO:0005198">
    <property type="term" value="F:structural molecule activity"/>
    <property type="evidence" value="ECO:0007669"/>
    <property type="project" value="InterPro"/>
</dbReference>
<evidence type="ECO:0000256" key="3">
    <source>
        <dbReference type="ARBA" id="ARBA00005709"/>
    </source>
</evidence>
<dbReference type="PANTHER" id="PTHR42792:SF1">
    <property type="entry name" value="FLAGELLAR HOOK-ASSOCIATED PROTEIN 3"/>
    <property type="match status" value="1"/>
</dbReference>
<dbReference type="EMBL" id="FOQL01000001">
    <property type="protein sequence ID" value="SFH80183.1"/>
    <property type="molecule type" value="Genomic_DNA"/>
</dbReference>
<evidence type="ECO:0000256" key="4">
    <source>
        <dbReference type="ARBA" id="ARBA00022525"/>
    </source>
</evidence>
<dbReference type="InterPro" id="IPR001492">
    <property type="entry name" value="Flagellin"/>
</dbReference>
<sequence>MRISTIQAFNNGVAGIQRNYANATRTQEQISTGNRILTPADDPVASVRLLQLEQQQNVLAQYKDNLTAAGNSLSQEETTLNSVNTILQRVRELAGQAGNGAISAADRKSIAAELGQREDELLGLMNTRNARGEYLFSGFQGKSQPFVRESDGSYRYQGDEGQRKLQIASSLNLAISDNGKKIFQNITNAERVASSLTVSPAGSTLSVSNALVQDEVAFAATPAFPEAGISVVFGNPDAASYEVFAYGTATPALATGKLDSNPDQSDKLVFRGVTLQFDGVPVGGETVVVGAKSAISVAASGNPAQSLALAVTDPAATYAAFTPAGKLDFTIVAEAAPSTDFNFAAPLTLTPGFSSAATAYPLTVQSNGLSITLAAPPVTGDTFTLGRKAEEKQGILDTIANLRMALESSIDSPAGNRATRDAVAAALSNIDLGMSTVDSVRGEIGARMNIIDTTQVDNDDVTLVNKGVQANLRELDYAEALSRLSFQTIILEAAQQSYVKISSLNLFNKL</sequence>
<dbReference type="Gene3D" id="1.20.1330.10">
    <property type="entry name" value="f41 fragment of flagellin, N-terminal domain"/>
    <property type="match status" value="2"/>
</dbReference>
<evidence type="ECO:0000313" key="8">
    <source>
        <dbReference type="Proteomes" id="UP000243606"/>
    </source>
</evidence>
<dbReference type="GO" id="GO:0071973">
    <property type="term" value="P:bacterial-type flagellum-dependent cell motility"/>
    <property type="evidence" value="ECO:0007669"/>
    <property type="project" value="InterPro"/>
</dbReference>
<gene>
    <name evidence="7" type="ORF">SAMN05216206_0312</name>
</gene>
<comment type="similarity">
    <text evidence="3">Belongs to the bacterial flagellin family.</text>
</comment>
<reference evidence="8" key="1">
    <citation type="submission" date="2016-10" db="EMBL/GenBank/DDBJ databases">
        <authorList>
            <person name="Varghese N."/>
            <person name="Submissions S."/>
        </authorList>
    </citation>
    <scope>NUCLEOTIDE SEQUENCE [LARGE SCALE GENOMIC DNA]</scope>
    <source>
        <strain evidence="8">LMG 24016</strain>
    </source>
</reference>
<dbReference type="AlphaFoldDB" id="A0A1I3D0E7"/>
<dbReference type="PANTHER" id="PTHR42792">
    <property type="entry name" value="FLAGELLIN"/>
    <property type="match status" value="1"/>
</dbReference>
<dbReference type="InterPro" id="IPR001029">
    <property type="entry name" value="Flagellin_N"/>
</dbReference>
<dbReference type="OrthoDB" id="9768249at2"/>
<keyword evidence="4" id="KW-0964">Secreted</keyword>
<dbReference type="InterPro" id="IPR013384">
    <property type="entry name" value="Flagell_FlgL"/>
</dbReference>
<protein>
    <submittedName>
        <fullName evidence="7">Flagellar hook-associated protein 3 FlgL</fullName>
    </submittedName>
</protein>
<dbReference type="RefSeq" id="WP_090238611.1">
    <property type="nucleotide sequence ID" value="NZ_FOQL01000001.1"/>
</dbReference>
<keyword evidence="8" id="KW-1185">Reference proteome</keyword>
<evidence type="ECO:0000256" key="2">
    <source>
        <dbReference type="ARBA" id="ARBA00004613"/>
    </source>
</evidence>
<feature type="domain" description="Flagellin N-terminal" evidence="6">
    <location>
        <begin position="3"/>
        <end position="139"/>
    </location>
</feature>
<evidence type="ECO:0000259" key="6">
    <source>
        <dbReference type="Pfam" id="PF00669"/>
    </source>
</evidence>
<keyword evidence="7" id="KW-0282">Flagellum</keyword>
<evidence type="ECO:0000256" key="5">
    <source>
        <dbReference type="ARBA" id="ARBA00023143"/>
    </source>
</evidence>
<dbReference type="GO" id="GO:0009424">
    <property type="term" value="C:bacterial-type flagellum hook"/>
    <property type="evidence" value="ECO:0007669"/>
    <property type="project" value="InterPro"/>
</dbReference>